<protein>
    <submittedName>
        <fullName evidence="3">Uncharacterized protein</fullName>
    </submittedName>
</protein>
<evidence type="ECO:0000256" key="2">
    <source>
        <dbReference type="SAM" id="SignalP"/>
    </source>
</evidence>
<evidence type="ECO:0000256" key="1">
    <source>
        <dbReference type="SAM" id="Phobius"/>
    </source>
</evidence>
<feature type="transmembrane region" description="Helical" evidence="1">
    <location>
        <begin position="101"/>
        <end position="126"/>
    </location>
</feature>
<keyword evidence="1" id="KW-0812">Transmembrane</keyword>
<feature type="transmembrane region" description="Helical" evidence="1">
    <location>
        <begin position="65"/>
        <end position="81"/>
    </location>
</feature>
<keyword evidence="1" id="KW-0472">Membrane</keyword>
<evidence type="ECO:0000313" key="4">
    <source>
        <dbReference type="Proteomes" id="UP000198742"/>
    </source>
</evidence>
<organism evidence="3 4">
    <name type="scientific">Nocardioides exalbidus</name>
    <dbReference type="NCBI Taxonomy" id="402596"/>
    <lineage>
        <taxon>Bacteria</taxon>
        <taxon>Bacillati</taxon>
        <taxon>Actinomycetota</taxon>
        <taxon>Actinomycetes</taxon>
        <taxon>Propionibacteriales</taxon>
        <taxon>Nocardioidaceae</taxon>
        <taxon>Nocardioides</taxon>
    </lineage>
</organism>
<feature type="transmembrane region" description="Helical" evidence="1">
    <location>
        <begin position="43"/>
        <end position="60"/>
    </location>
</feature>
<keyword evidence="4" id="KW-1185">Reference proteome</keyword>
<feature type="signal peptide" evidence="2">
    <location>
        <begin position="1"/>
        <end position="27"/>
    </location>
</feature>
<gene>
    <name evidence="3" type="ORF">SAMN04489844_1036</name>
</gene>
<dbReference type="EMBL" id="FNRT01000002">
    <property type="protein sequence ID" value="SEB77657.1"/>
    <property type="molecule type" value="Genomic_DNA"/>
</dbReference>
<accession>A0A1H4M4C8</accession>
<keyword evidence="1" id="KW-1133">Transmembrane helix</keyword>
<dbReference type="AlphaFoldDB" id="A0A1H4M4C8"/>
<keyword evidence="2" id="KW-0732">Signal</keyword>
<sequence length="142" mass="14406">MPRSHPLLAAALAFVAVALAWLGTAHALTAVDPYRIDSINATLYVLVAVAATGLVVAACLCSLPWALLAAVGVTAGLWWGASESVAVLDGHSGGWMGGFNYLVYLVPLSAAGVCLIALTTCSVVSASVAPRPQPRRPGGVVL</sequence>
<dbReference type="RefSeq" id="WP_090968161.1">
    <property type="nucleotide sequence ID" value="NZ_FNRT01000002.1"/>
</dbReference>
<proteinExistence type="predicted"/>
<name>A0A1H4M4C8_9ACTN</name>
<reference evidence="4" key="1">
    <citation type="submission" date="2016-10" db="EMBL/GenBank/DDBJ databases">
        <authorList>
            <person name="Varghese N."/>
            <person name="Submissions S."/>
        </authorList>
    </citation>
    <scope>NUCLEOTIDE SEQUENCE [LARGE SCALE GENOMIC DNA]</scope>
    <source>
        <strain evidence="4">DSM 22017</strain>
    </source>
</reference>
<evidence type="ECO:0000313" key="3">
    <source>
        <dbReference type="EMBL" id="SEB77657.1"/>
    </source>
</evidence>
<dbReference type="Proteomes" id="UP000198742">
    <property type="component" value="Unassembled WGS sequence"/>
</dbReference>
<feature type="chain" id="PRO_5011536172" evidence="2">
    <location>
        <begin position="28"/>
        <end position="142"/>
    </location>
</feature>